<accession>A0ABM3RKL9</accession>
<dbReference type="Proteomes" id="UP000813463">
    <property type="component" value="Chromosome 1"/>
</dbReference>
<keyword evidence="1" id="KW-0472">Membrane</keyword>
<name>A0ABM3RKL9_SPIOL</name>
<keyword evidence="3" id="KW-1185">Reference proteome</keyword>
<evidence type="ECO:0000313" key="8">
    <source>
        <dbReference type="RefSeq" id="XP_056696145.1"/>
    </source>
</evidence>
<dbReference type="RefSeq" id="XP_056693417.1">
    <property type="nucleotide sequence ID" value="XM_056837439.1"/>
</dbReference>
<dbReference type="RefSeq" id="XP_056696145.1">
    <property type="nucleotide sequence ID" value="XM_056840167.1"/>
</dbReference>
<gene>
    <name evidence="7 8 9" type="primary">LOC110792819</name>
    <name evidence="4 5 6" type="synonym">LOC110796686</name>
</gene>
<feature type="transmembrane region" description="Helical" evidence="1">
    <location>
        <begin position="88"/>
        <end position="113"/>
    </location>
</feature>
<dbReference type="Proteomes" id="UP000813463">
    <property type="component" value="Chromosome 3"/>
</dbReference>
<organism evidence="3 7">
    <name type="scientific">Spinacia oleracea</name>
    <name type="common">Spinach</name>
    <dbReference type="NCBI Taxonomy" id="3562"/>
    <lineage>
        <taxon>Eukaryota</taxon>
        <taxon>Viridiplantae</taxon>
        <taxon>Streptophyta</taxon>
        <taxon>Embryophyta</taxon>
        <taxon>Tracheophyta</taxon>
        <taxon>Spermatophyta</taxon>
        <taxon>Magnoliopsida</taxon>
        <taxon>eudicotyledons</taxon>
        <taxon>Gunneridae</taxon>
        <taxon>Pentapetalae</taxon>
        <taxon>Caryophyllales</taxon>
        <taxon>Chenopodiaceae</taxon>
        <taxon>Chenopodioideae</taxon>
        <taxon>Anserineae</taxon>
        <taxon>Spinacia</taxon>
    </lineage>
</organism>
<evidence type="ECO:0000313" key="3">
    <source>
        <dbReference type="Proteomes" id="UP000813463"/>
    </source>
</evidence>
<evidence type="ECO:0000256" key="1">
    <source>
        <dbReference type="SAM" id="Phobius"/>
    </source>
</evidence>
<dbReference type="RefSeq" id="XP_056693422.1">
    <property type="nucleotide sequence ID" value="XM_056837444.1"/>
</dbReference>
<reference evidence="3" key="1">
    <citation type="journal article" date="2021" name="Nat. Commun.">
        <title>Genomic analyses provide insights into spinach domestication and the genetic basis of agronomic traits.</title>
        <authorList>
            <person name="Cai X."/>
            <person name="Sun X."/>
            <person name="Xu C."/>
            <person name="Sun H."/>
            <person name="Wang X."/>
            <person name="Ge C."/>
            <person name="Zhang Z."/>
            <person name="Wang Q."/>
            <person name="Fei Z."/>
            <person name="Jiao C."/>
            <person name="Wang Q."/>
        </authorList>
    </citation>
    <scope>NUCLEOTIDE SEQUENCE [LARGE SCALE GENOMIC DNA]</scope>
    <source>
        <strain evidence="3">cv. Varoflay</strain>
    </source>
</reference>
<evidence type="ECO:0000313" key="7">
    <source>
        <dbReference type="RefSeq" id="XP_056696144.1"/>
    </source>
</evidence>
<feature type="chain" id="PRO_5045025181" evidence="2">
    <location>
        <begin position="16"/>
        <end position="136"/>
    </location>
</feature>
<keyword evidence="1" id="KW-1133">Transmembrane helix</keyword>
<evidence type="ECO:0000256" key="2">
    <source>
        <dbReference type="SAM" id="SignalP"/>
    </source>
</evidence>
<reference evidence="4 5" key="2">
    <citation type="submission" date="2025-05" db="UniProtKB">
        <authorList>
            <consortium name="RefSeq"/>
        </authorList>
    </citation>
    <scope>IDENTIFICATION</scope>
    <source>
        <tissue evidence="4 5">Leaf</tissue>
    </source>
</reference>
<dbReference type="RefSeq" id="XP_056693421.1">
    <property type="nucleotide sequence ID" value="XM_056837443.1"/>
</dbReference>
<keyword evidence="2" id="KW-0732">Signal</keyword>
<evidence type="ECO:0000313" key="9">
    <source>
        <dbReference type="RefSeq" id="XP_056696146.1"/>
    </source>
</evidence>
<keyword evidence="1" id="KW-0812">Transmembrane</keyword>
<dbReference type="RefSeq" id="XP_056696146.1">
    <property type="nucleotide sequence ID" value="XM_056840168.1"/>
</dbReference>
<protein>
    <submittedName>
        <fullName evidence="4 5">Uncharacterized protein isoform X1</fullName>
    </submittedName>
</protein>
<feature type="signal peptide" evidence="2">
    <location>
        <begin position="1"/>
        <end position="15"/>
    </location>
</feature>
<evidence type="ECO:0000313" key="6">
    <source>
        <dbReference type="RefSeq" id="XP_056693422.1"/>
    </source>
</evidence>
<dbReference type="RefSeq" id="XP_056696144.1">
    <property type="nucleotide sequence ID" value="XM_056840166.1"/>
</dbReference>
<evidence type="ECO:0000313" key="5">
    <source>
        <dbReference type="RefSeq" id="XP_056693421.1"/>
    </source>
</evidence>
<dbReference type="GeneID" id="110792819"/>
<sequence length="136" mass="15685">MTVFMTVIVAYSCGAANYTGGSNEMCLMWSSELTDLQEEYQDGLTIFVRSTPSDIDCQVWPHTTCKVARDSERRCICRKKFHWEEKYIILKVVPSCLAGALEIILLCGIFFIYQSRKGRLTEHQGKYVLPIHFYKL</sequence>
<evidence type="ECO:0000313" key="4">
    <source>
        <dbReference type="RefSeq" id="XP_056693417.1"/>
    </source>
</evidence>
<proteinExistence type="predicted"/>